<name>A0A2H1V1J5_SPOFR</name>
<evidence type="ECO:0000256" key="5">
    <source>
        <dbReference type="SAM" id="SignalP"/>
    </source>
</evidence>
<dbReference type="SUPFAM" id="SSF53474">
    <property type="entry name" value="alpha/beta-Hydrolases"/>
    <property type="match status" value="1"/>
</dbReference>
<proteinExistence type="inferred from homology"/>
<dbReference type="Proteomes" id="UP000829999">
    <property type="component" value="Chromosome 26"/>
</dbReference>
<dbReference type="RefSeq" id="XP_035433140.2">
    <property type="nucleotide sequence ID" value="XM_035577247.2"/>
</dbReference>
<evidence type="ECO:0000256" key="2">
    <source>
        <dbReference type="ARBA" id="ARBA00010701"/>
    </source>
</evidence>
<keyword evidence="3" id="KW-0964">Secreted</keyword>
<evidence type="ECO:0000256" key="3">
    <source>
        <dbReference type="ARBA" id="ARBA00022525"/>
    </source>
</evidence>
<evidence type="ECO:0000256" key="4">
    <source>
        <dbReference type="RuleBase" id="RU004262"/>
    </source>
</evidence>
<comment type="subcellular location">
    <subcellularLocation>
        <location evidence="1">Secreted</location>
    </subcellularLocation>
</comment>
<protein>
    <submittedName>
        <fullName evidence="9">Lipase member H-like</fullName>
    </submittedName>
    <submittedName>
        <fullName evidence="7">SFRICE_005967</fullName>
    </submittedName>
</protein>
<feature type="signal peptide" evidence="5">
    <location>
        <begin position="1"/>
        <end position="19"/>
    </location>
</feature>
<dbReference type="Pfam" id="PF00151">
    <property type="entry name" value="Lipase"/>
    <property type="match status" value="1"/>
</dbReference>
<evidence type="ECO:0000313" key="8">
    <source>
        <dbReference type="Proteomes" id="UP000829999"/>
    </source>
</evidence>
<evidence type="ECO:0000259" key="6">
    <source>
        <dbReference type="Pfam" id="PF00151"/>
    </source>
</evidence>
<evidence type="ECO:0000256" key="1">
    <source>
        <dbReference type="ARBA" id="ARBA00004613"/>
    </source>
</evidence>
<dbReference type="InterPro" id="IPR000734">
    <property type="entry name" value="TAG_lipase"/>
</dbReference>
<organism evidence="7">
    <name type="scientific">Spodoptera frugiperda</name>
    <name type="common">Fall armyworm</name>
    <dbReference type="NCBI Taxonomy" id="7108"/>
    <lineage>
        <taxon>Eukaryota</taxon>
        <taxon>Metazoa</taxon>
        <taxon>Ecdysozoa</taxon>
        <taxon>Arthropoda</taxon>
        <taxon>Hexapoda</taxon>
        <taxon>Insecta</taxon>
        <taxon>Pterygota</taxon>
        <taxon>Neoptera</taxon>
        <taxon>Endopterygota</taxon>
        <taxon>Lepidoptera</taxon>
        <taxon>Glossata</taxon>
        <taxon>Ditrysia</taxon>
        <taxon>Noctuoidea</taxon>
        <taxon>Noctuidae</taxon>
        <taxon>Amphipyrinae</taxon>
        <taxon>Spodoptera</taxon>
    </lineage>
</organism>
<evidence type="ECO:0000313" key="7">
    <source>
        <dbReference type="EMBL" id="SOQ34725.1"/>
    </source>
</evidence>
<feature type="chain" id="PRO_5044573684" evidence="5">
    <location>
        <begin position="20"/>
        <end position="334"/>
    </location>
</feature>
<sequence length="334" mass="36824">MNNYLFCFVLSAVLVCGCAGPFRALLYSDWITCDHDKNLGFGVSETQIFFYDFQNNFNLSFPIDSAVDGLTSSYNLDVTRRLVFFVPGYKSHISKNTEDLIRQAFSTVPNIYLIIVDHSAYTSSKGGKIASYERSVRSAYYIGTALGTFLAGLRAKGFPSDKIHCLGHSLGSQMLGYTGTKYTELTKEKVWRVTGLDPAGPCFSNSLIEHQIRSGVGQYVEVYHCNAGDLGTTAVLADIDFFFNKKGHKQPSCHEGFIPAKGESDAAKCSHKACVRYYAMSVHLQNGFLAWACDTYDHYSEGKCAANQVTIAGYNNPGNATGVFYVSTEMYGIE</sequence>
<dbReference type="GO" id="GO:0005615">
    <property type="term" value="C:extracellular space"/>
    <property type="evidence" value="ECO:0007669"/>
    <property type="project" value="TreeGrafter"/>
</dbReference>
<dbReference type="PANTHER" id="PTHR11610">
    <property type="entry name" value="LIPASE"/>
    <property type="match status" value="1"/>
</dbReference>
<comment type="similarity">
    <text evidence="2 4">Belongs to the AB hydrolase superfamily. Lipase family.</text>
</comment>
<dbReference type="Gene3D" id="3.40.50.1820">
    <property type="entry name" value="alpha/beta hydrolase"/>
    <property type="match status" value="1"/>
</dbReference>
<dbReference type="GO" id="GO:0016042">
    <property type="term" value="P:lipid catabolic process"/>
    <property type="evidence" value="ECO:0007669"/>
    <property type="project" value="TreeGrafter"/>
</dbReference>
<dbReference type="EMBL" id="ODYU01000260">
    <property type="protein sequence ID" value="SOQ34725.1"/>
    <property type="molecule type" value="Genomic_DNA"/>
</dbReference>
<dbReference type="InterPro" id="IPR013818">
    <property type="entry name" value="Lipase"/>
</dbReference>
<dbReference type="GO" id="GO:0016298">
    <property type="term" value="F:lipase activity"/>
    <property type="evidence" value="ECO:0007669"/>
    <property type="project" value="InterPro"/>
</dbReference>
<dbReference type="InterPro" id="IPR029058">
    <property type="entry name" value="AB_hydrolase_fold"/>
</dbReference>
<evidence type="ECO:0000313" key="9">
    <source>
        <dbReference type="RefSeq" id="XP_035433140.2"/>
    </source>
</evidence>
<dbReference type="PRINTS" id="PR00821">
    <property type="entry name" value="TAGLIPASE"/>
</dbReference>
<dbReference type="OrthoDB" id="199913at2759"/>
<accession>A0A2H1V1J5</accession>
<reference evidence="9" key="2">
    <citation type="submission" date="2025-04" db="UniProtKB">
        <authorList>
            <consortium name="RefSeq"/>
        </authorList>
    </citation>
    <scope>IDENTIFICATION</scope>
    <source>
        <tissue evidence="9">Whole larval tissue</tissue>
    </source>
</reference>
<dbReference type="GeneID" id="118264660"/>
<keyword evidence="8" id="KW-1185">Reference proteome</keyword>
<reference evidence="7" key="1">
    <citation type="submission" date="2016-07" db="EMBL/GenBank/DDBJ databases">
        <authorList>
            <person name="Bretaudeau A."/>
        </authorList>
    </citation>
    <scope>NUCLEOTIDE SEQUENCE</scope>
    <source>
        <strain evidence="7">Rice</strain>
        <tissue evidence="7">Whole body</tissue>
    </source>
</reference>
<gene>
    <name evidence="9" type="primary">LOC118264660</name>
    <name evidence="7" type="ORF">SFRICE_005967</name>
</gene>
<feature type="domain" description="Lipase" evidence="6">
    <location>
        <begin position="45"/>
        <end position="306"/>
    </location>
</feature>
<keyword evidence="5" id="KW-0732">Signal</keyword>
<dbReference type="AlphaFoldDB" id="A0A2H1V1J5"/>